<keyword evidence="2" id="KW-1185">Reference proteome</keyword>
<dbReference type="AlphaFoldDB" id="A0A7H0LF65"/>
<dbReference type="Pfam" id="PF20911">
    <property type="entry name" value="GP7"/>
    <property type="match status" value="1"/>
</dbReference>
<dbReference type="NCBIfam" id="NF045672">
    <property type="entry name" value="MCP_gp7_epsi_15"/>
    <property type="match status" value="1"/>
</dbReference>
<accession>A0A7H0LF65</accession>
<evidence type="ECO:0000313" key="2">
    <source>
        <dbReference type="Proteomes" id="UP000516148"/>
    </source>
</evidence>
<dbReference type="InterPro" id="IPR048813">
    <property type="entry name" value="GP7-like"/>
</dbReference>
<protein>
    <recommendedName>
        <fullName evidence="3">Phage capsid protein</fullName>
    </recommendedName>
</protein>
<dbReference type="EMBL" id="CP061038">
    <property type="protein sequence ID" value="QNQ08318.1"/>
    <property type="molecule type" value="Genomic_DNA"/>
</dbReference>
<name>A0A7H0LF65_9SPHN</name>
<dbReference type="KEGG" id="spap:H3Z74_16380"/>
<organism evidence="1 2">
    <name type="scientific">Sphingomonas alpina</name>
    <dbReference type="NCBI Taxonomy" id="653931"/>
    <lineage>
        <taxon>Bacteria</taxon>
        <taxon>Pseudomonadati</taxon>
        <taxon>Pseudomonadota</taxon>
        <taxon>Alphaproteobacteria</taxon>
        <taxon>Sphingomonadales</taxon>
        <taxon>Sphingomonadaceae</taxon>
        <taxon>Sphingomonas</taxon>
    </lineage>
</organism>
<dbReference type="Proteomes" id="UP000516148">
    <property type="component" value="Chromosome"/>
</dbReference>
<proteinExistence type="predicted"/>
<dbReference type="RefSeq" id="WP_187760646.1">
    <property type="nucleotide sequence ID" value="NZ_CP061038.1"/>
</dbReference>
<sequence length="340" mass="37156">MATIGNSFLNLIDMYKGAGGSDAQTGEVIEVLRQLNPLMEDAVTAECNMGTVHRHTIRTGLPTVSWGMLYQGIPQSKSTTQQVDDTTGFVEGLSTVDTRLLDISPNPAAVRLSEGRAYLEAMAQEVQRGFFYHDTVTTPERFKGLAARYGKIGGAGAGNQIVDAGGSGSDNTSIWFVTHGDNYTTLIHPKGTKAGVTREEKGEQRTADANGNVYYVKEELFRQHVGVAVRDWRFNTRIANVDYSDTLAGTVDLYKFMRQAYYKLQGRRAAKMSGDVPAQGRTVIYMNRDVLSALDALGTNTANGALMLKPMELQGQEVLSYRGIPIRETDALINAEARVI</sequence>
<evidence type="ECO:0000313" key="1">
    <source>
        <dbReference type="EMBL" id="QNQ08318.1"/>
    </source>
</evidence>
<evidence type="ECO:0008006" key="3">
    <source>
        <dbReference type="Google" id="ProtNLM"/>
    </source>
</evidence>
<reference evidence="1 2" key="1">
    <citation type="submission" date="2020-09" db="EMBL/GenBank/DDBJ databases">
        <title>Sphingomonas sp., a new species isolated from pork steak.</title>
        <authorList>
            <person name="Heidler von Heilborn D."/>
        </authorList>
    </citation>
    <scope>NUCLEOTIDE SEQUENCE [LARGE SCALE GENOMIC DNA]</scope>
    <source>
        <strain evidence="2">S8-3T</strain>
    </source>
</reference>
<gene>
    <name evidence="1" type="ORF">H3Z74_16380</name>
</gene>